<feature type="domain" description="Aminoacyl-tRNA synthetase class Ia" evidence="11">
    <location>
        <begin position="346"/>
        <end position="396"/>
    </location>
</feature>
<keyword evidence="9" id="KW-0175">Coiled coil</keyword>
<dbReference type="Pfam" id="PF00133">
    <property type="entry name" value="tRNA-synt_1"/>
    <property type="match status" value="2"/>
</dbReference>
<feature type="coiled-coil region" evidence="9">
    <location>
        <begin position="69"/>
        <end position="96"/>
    </location>
</feature>
<evidence type="ECO:0000313" key="13">
    <source>
        <dbReference type="Proteomes" id="UP001188597"/>
    </source>
</evidence>
<comment type="caution">
    <text evidence="12">The sequence shown here is derived from an EMBL/GenBank/DDBJ whole genome shotgun (WGS) entry which is preliminary data.</text>
</comment>
<dbReference type="GO" id="GO:0005524">
    <property type="term" value="F:ATP binding"/>
    <property type="evidence" value="ECO:0007669"/>
    <property type="project" value="UniProtKB-KW"/>
</dbReference>
<dbReference type="GO" id="GO:0005829">
    <property type="term" value="C:cytosol"/>
    <property type="evidence" value="ECO:0007669"/>
    <property type="project" value="TreeGrafter"/>
</dbReference>
<dbReference type="SUPFAM" id="SSF50677">
    <property type="entry name" value="ValRS/IleRS/LeuRS editing domain"/>
    <property type="match status" value="1"/>
</dbReference>
<dbReference type="InterPro" id="IPR002303">
    <property type="entry name" value="Valyl-tRNA_ligase"/>
</dbReference>
<comment type="similarity">
    <text evidence="1">Belongs to the class-I aminoacyl-tRNA synthetase family.</text>
</comment>
<evidence type="ECO:0000256" key="10">
    <source>
        <dbReference type="SAM" id="MobiDB-lite"/>
    </source>
</evidence>
<dbReference type="FunFam" id="3.90.740.10:FF:000008">
    <property type="entry name" value="Valine--tRNA ligase, mitochondrial"/>
    <property type="match status" value="1"/>
</dbReference>
<dbReference type="GO" id="GO:0006438">
    <property type="term" value="P:valyl-tRNA aminoacylation"/>
    <property type="evidence" value="ECO:0007669"/>
    <property type="project" value="InterPro"/>
</dbReference>
<gene>
    <name evidence="12" type="ORF">RJ639_027946</name>
</gene>
<sequence length="595" mass="66849">MRSKLETFGEHLQRTVASQVELIFNRLDDLEVDSRLTVLERKVDVFAKELGNLIGERVAHFTKWEVQQHKDLKGQLTELQEELAACKKELTRATRQGCIASDFVTLALPLRQFSIRVLTTTTRPYSNTTIRAATFSSTIMARVKELMKLKAAQKAEVAKLQAQETNATKTGKRKNVKRDEEHKEDYVDPAGAAVEKKLLSPQMELQLRSRGGVFFVEFLSMQQQQQASICDGEHPVDLMHEVICCLLSEIYLRRLGEAQVLPPPNVTGAQHMGRALTAAIQVWSWKSKYGGTILKQLQSLGASLYWSREGLALETVNSVECSSLCFFFESTRYEIVVTVISLYQSSTMDEKRSKAETEAFVRLHKEGLTSCDIRLVNWDCILQTAVSDTEVVHRDIIESTPLKVPGYDRPVEFGVLTSFAYPPEGDDGEIVVATTRVETMLGDTAIAVHPDDPRYSHLQFAIHPFNGRKLPIVFDAILVDLKFGTGAITSAHDPNDFEVRKQHKLDFINIFTDDGKINSNGGPFARMPHFEARVAVIAALQEKEFYPTSVLETGQDILFFWVARMVMLGIKLGGDVPFTRKLDIMPSAFCLVIQT</sequence>
<organism evidence="12 13">
    <name type="scientific">Escallonia herrerae</name>
    <dbReference type="NCBI Taxonomy" id="1293975"/>
    <lineage>
        <taxon>Eukaryota</taxon>
        <taxon>Viridiplantae</taxon>
        <taxon>Streptophyta</taxon>
        <taxon>Embryophyta</taxon>
        <taxon>Tracheophyta</taxon>
        <taxon>Spermatophyta</taxon>
        <taxon>Magnoliopsida</taxon>
        <taxon>eudicotyledons</taxon>
        <taxon>Gunneridae</taxon>
        <taxon>Pentapetalae</taxon>
        <taxon>asterids</taxon>
        <taxon>campanulids</taxon>
        <taxon>Escalloniales</taxon>
        <taxon>Escalloniaceae</taxon>
        <taxon>Escallonia</taxon>
    </lineage>
</organism>
<evidence type="ECO:0000256" key="7">
    <source>
        <dbReference type="ARBA" id="ARBA00023146"/>
    </source>
</evidence>
<dbReference type="Proteomes" id="UP001188597">
    <property type="component" value="Unassembled WGS sequence"/>
</dbReference>
<dbReference type="InterPro" id="IPR002300">
    <property type="entry name" value="aa-tRNA-synth_Ia"/>
</dbReference>
<name>A0AA89BJX8_9ASTE</name>
<keyword evidence="7" id="KW-0030">Aminoacyl-tRNA synthetase</keyword>
<evidence type="ECO:0000256" key="5">
    <source>
        <dbReference type="ARBA" id="ARBA00022840"/>
    </source>
</evidence>
<evidence type="ECO:0000313" key="12">
    <source>
        <dbReference type="EMBL" id="KAK3039242.1"/>
    </source>
</evidence>
<dbReference type="AlphaFoldDB" id="A0AA89BJX8"/>
<keyword evidence="4" id="KW-0547">Nucleotide-binding</keyword>
<dbReference type="PANTHER" id="PTHR11946">
    <property type="entry name" value="VALYL-TRNA SYNTHETASES"/>
    <property type="match status" value="1"/>
</dbReference>
<dbReference type="EMBL" id="JAVXUP010000080">
    <property type="protein sequence ID" value="KAK3039242.1"/>
    <property type="molecule type" value="Genomic_DNA"/>
</dbReference>
<keyword evidence="13" id="KW-1185">Reference proteome</keyword>
<evidence type="ECO:0000256" key="1">
    <source>
        <dbReference type="ARBA" id="ARBA00005594"/>
    </source>
</evidence>
<accession>A0AA89BJX8</accession>
<evidence type="ECO:0000259" key="11">
    <source>
        <dbReference type="Pfam" id="PF00133"/>
    </source>
</evidence>
<evidence type="ECO:0000256" key="3">
    <source>
        <dbReference type="ARBA" id="ARBA00022598"/>
    </source>
</evidence>
<dbReference type="PANTHER" id="PTHR11946:SF109">
    <property type="entry name" value="VALINE--TRNA LIGASE"/>
    <property type="match status" value="1"/>
</dbReference>
<dbReference type="EC" id="6.1.1.9" evidence="2"/>
<dbReference type="SUPFAM" id="SSF52374">
    <property type="entry name" value="Nucleotidylyl transferase"/>
    <property type="match status" value="1"/>
</dbReference>
<dbReference type="Gene3D" id="3.90.740.10">
    <property type="entry name" value="Valyl/Leucyl/Isoleucyl-tRNA synthetase, editing domain"/>
    <property type="match status" value="1"/>
</dbReference>
<dbReference type="Gene3D" id="3.40.50.620">
    <property type="entry name" value="HUPs"/>
    <property type="match status" value="1"/>
</dbReference>
<dbReference type="InterPro" id="IPR014729">
    <property type="entry name" value="Rossmann-like_a/b/a_fold"/>
</dbReference>
<reference evidence="12" key="1">
    <citation type="submission" date="2022-12" db="EMBL/GenBank/DDBJ databases">
        <title>Draft genome assemblies for two species of Escallonia (Escalloniales).</title>
        <authorList>
            <person name="Chanderbali A."/>
            <person name="Dervinis C."/>
            <person name="Anghel I."/>
            <person name="Soltis D."/>
            <person name="Soltis P."/>
            <person name="Zapata F."/>
        </authorList>
    </citation>
    <scope>NUCLEOTIDE SEQUENCE</scope>
    <source>
        <strain evidence="12">UCBG64.0493</strain>
        <tissue evidence="12">Leaf</tissue>
    </source>
</reference>
<evidence type="ECO:0000256" key="6">
    <source>
        <dbReference type="ARBA" id="ARBA00022917"/>
    </source>
</evidence>
<proteinExistence type="inferred from homology"/>
<dbReference type="GO" id="GO:0002161">
    <property type="term" value="F:aminoacyl-tRNA deacylase activity"/>
    <property type="evidence" value="ECO:0007669"/>
    <property type="project" value="InterPro"/>
</dbReference>
<evidence type="ECO:0000256" key="4">
    <source>
        <dbReference type="ARBA" id="ARBA00022741"/>
    </source>
</evidence>
<protein>
    <recommendedName>
        <fullName evidence="2">valine--tRNA ligase</fullName>
        <ecNumber evidence="2">6.1.1.9</ecNumber>
    </recommendedName>
    <alternativeName>
        <fullName evidence="8">Valyl-tRNA synthetase</fullName>
    </alternativeName>
</protein>
<keyword evidence="3" id="KW-0436">Ligase</keyword>
<feature type="domain" description="Aminoacyl-tRNA synthetase class Ia" evidence="11">
    <location>
        <begin position="542"/>
        <end position="579"/>
    </location>
</feature>
<dbReference type="InterPro" id="IPR009008">
    <property type="entry name" value="Val/Leu/Ile-tRNA-synth_edit"/>
</dbReference>
<feature type="region of interest" description="Disordered" evidence="10">
    <location>
        <begin position="164"/>
        <end position="185"/>
    </location>
</feature>
<dbReference type="GO" id="GO:0004832">
    <property type="term" value="F:valine-tRNA ligase activity"/>
    <property type="evidence" value="ECO:0007669"/>
    <property type="project" value="UniProtKB-EC"/>
</dbReference>
<evidence type="ECO:0000256" key="8">
    <source>
        <dbReference type="ARBA" id="ARBA00029936"/>
    </source>
</evidence>
<keyword evidence="6" id="KW-0648">Protein biosynthesis</keyword>
<keyword evidence="5" id="KW-0067">ATP-binding</keyword>
<evidence type="ECO:0000256" key="9">
    <source>
        <dbReference type="SAM" id="Coils"/>
    </source>
</evidence>
<evidence type="ECO:0000256" key="2">
    <source>
        <dbReference type="ARBA" id="ARBA00013169"/>
    </source>
</evidence>